<dbReference type="PANTHER" id="PTHR38040">
    <property type="entry name" value="UBIQUINONE BIOSYNTHESIS ACCESSORY FACTOR UBIK"/>
    <property type="match status" value="1"/>
</dbReference>
<dbReference type="OrthoDB" id="5297354at2"/>
<gene>
    <name evidence="1" type="primary">ubiK</name>
    <name evidence="2" type="ORF">sS8_1544</name>
</gene>
<comment type="function">
    <text evidence="1">Required for efficient ubiquinone (coenzyme Q) biosynthesis. UbiK is probably an accessory factor of Ubi enzymes and facilitates ubiquinone biosynthesis by acting as an assembly factor, a targeting factor, or both.</text>
</comment>
<dbReference type="EMBL" id="AP017928">
    <property type="protein sequence ID" value="BBA33502.1"/>
    <property type="molecule type" value="Genomic_DNA"/>
</dbReference>
<dbReference type="Proteomes" id="UP000266313">
    <property type="component" value="Chromosome"/>
</dbReference>
<comment type="subcellular location">
    <subcellularLocation>
        <location evidence="1">Cytoplasm</location>
    </subcellularLocation>
</comment>
<accession>A0A250KPQ3</accession>
<keyword evidence="3" id="KW-1185">Reference proteome</keyword>
<proteinExistence type="inferred from homology"/>
<reference evidence="2 3" key="1">
    <citation type="submission" date="2016-12" db="EMBL/GenBank/DDBJ databases">
        <title>Genome sequencing of Methylocaldum marinum.</title>
        <authorList>
            <person name="Takeuchi M."/>
            <person name="Kamagata Y."/>
            <person name="Hiraoka S."/>
            <person name="Oshima K."/>
            <person name="Hattori M."/>
            <person name="Iwasaki W."/>
        </authorList>
    </citation>
    <scope>NUCLEOTIDE SEQUENCE [LARGE SCALE GENOMIC DNA]</scope>
    <source>
        <strain evidence="2 3">S8</strain>
    </source>
</reference>
<dbReference type="PANTHER" id="PTHR38040:SF1">
    <property type="entry name" value="UBIQUINONE BIOSYNTHESIS ACCESSORY FACTOR UBIK"/>
    <property type="match status" value="1"/>
</dbReference>
<dbReference type="AlphaFoldDB" id="A0A250KPQ3"/>
<dbReference type="UniPathway" id="UPA00232"/>
<comment type="similarity">
    <text evidence="1">Belongs to the UbiK family.</text>
</comment>
<dbReference type="InterPro" id="IPR007475">
    <property type="entry name" value="UbiK"/>
</dbReference>
<organism evidence="2 3">
    <name type="scientific">Methylocaldum marinum</name>
    <dbReference type="NCBI Taxonomy" id="1432792"/>
    <lineage>
        <taxon>Bacteria</taxon>
        <taxon>Pseudomonadati</taxon>
        <taxon>Pseudomonadota</taxon>
        <taxon>Gammaproteobacteria</taxon>
        <taxon>Methylococcales</taxon>
        <taxon>Methylococcaceae</taxon>
        <taxon>Methylocaldum</taxon>
    </lineage>
</organism>
<name>A0A250KPQ3_9GAMM</name>
<dbReference type="HAMAP" id="MF_02216">
    <property type="entry name" value="UbiK"/>
    <property type="match status" value="1"/>
</dbReference>
<sequence length="83" mass="9762">MFDKSMLNDLARHLAESVPTDLFKLQDDLEKNFRAILQASFARMNLVSREEFDVQAAVLARTREQLERLQLQLDELEKRIADR</sequence>
<dbReference type="GO" id="GO:0005829">
    <property type="term" value="C:cytosol"/>
    <property type="evidence" value="ECO:0007669"/>
    <property type="project" value="TreeGrafter"/>
</dbReference>
<evidence type="ECO:0000313" key="2">
    <source>
        <dbReference type="EMBL" id="BBA33502.1"/>
    </source>
</evidence>
<dbReference type="GO" id="GO:0006744">
    <property type="term" value="P:ubiquinone biosynthetic process"/>
    <property type="evidence" value="ECO:0007669"/>
    <property type="project" value="UniProtKB-UniRule"/>
</dbReference>
<protein>
    <recommendedName>
        <fullName evidence="1">Ubiquinone biosynthesis accessory factor UbiK</fullName>
    </recommendedName>
</protein>
<evidence type="ECO:0000313" key="3">
    <source>
        <dbReference type="Proteomes" id="UP000266313"/>
    </source>
</evidence>
<keyword evidence="1" id="KW-0963">Cytoplasm</keyword>
<evidence type="ECO:0000256" key="1">
    <source>
        <dbReference type="HAMAP-Rule" id="MF_02216"/>
    </source>
</evidence>
<dbReference type="Pfam" id="PF04380">
    <property type="entry name" value="BMFP"/>
    <property type="match status" value="1"/>
</dbReference>
<comment type="pathway">
    <text evidence="1">Cofactor biosynthesis; ubiquinone biosynthesis.</text>
</comment>
<dbReference type="KEGG" id="mmai:sS8_1544"/>
<keyword evidence="1" id="KW-0831">Ubiquinone biosynthesis</keyword>